<dbReference type="Proteomes" id="UP001310890">
    <property type="component" value="Unassembled WGS sequence"/>
</dbReference>
<evidence type="ECO:0000256" key="1">
    <source>
        <dbReference type="SAM" id="MobiDB-lite"/>
    </source>
</evidence>
<gene>
    <name evidence="2" type="ORF">LTR62_002669</name>
</gene>
<comment type="caution">
    <text evidence="2">The sequence shown here is derived from an EMBL/GenBank/DDBJ whole genome shotgun (WGS) entry which is preliminary data.</text>
</comment>
<dbReference type="EMBL" id="JAVRRL010000019">
    <property type="protein sequence ID" value="KAK5114100.1"/>
    <property type="molecule type" value="Genomic_DNA"/>
</dbReference>
<name>A0AAN7TQK5_9PEZI</name>
<sequence>MSIRHVTSFTSTFLSFFHITSHRHQTLLLQSAQYKYGASNPPGAPKSWVQEPVQTAASSKQKREDNTDDDNASVDDGAVGSTRKLPAKKVAKKSSATKPIAKAATKSAFEPGNTVKEVEKTYLDLDQKVKAIDPNNRSMTVATYVEKACKHTSVVAKLLAWTRRLMLSTPPWCLPMPVTGTFPAIKCQETKETVITDSRV</sequence>
<proteinExistence type="predicted"/>
<reference evidence="2" key="1">
    <citation type="submission" date="2023-08" db="EMBL/GenBank/DDBJ databases">
        <title>Black Yeasts Isolated from many extreme environments.</title>
        <authorList>
            <person name="Coleine C."/>
            <person name="Stajich J.E."/>
            <person name="Selbmann L."/>
        </authorList>
    </citation>
    <scope>NUCLEOTIDE SEQUENCE</scope>
    <source>
        <strain evidence="2">CCFEE 5401</strain>
    </source>
</reference>
<feature type="region of interest" description="Disordered" evidence="1">
    <location>
        <begin position="39"/>
        <end position="105"/>
    </location>
</feature>
<evidence type="ECO:0000313" key="2">
    <source>
        <dbReference type="EMBL" id="KAK5114100.1"/>
    </source>
</evidence>
<dbReference type="AlphaFoldDB" id="A0AAN7TQK5"/>
<evidence type="ECO:0000313" key="3">
    <source>
        <dbReference type="Proteomes" id="UP001310890"/>
    </source>
</evidence>
<organism evidence="2 3">
    <name type="scientific">Meristemomyces frigidus</name>
    <dbReference type="NCBI Taxonomy" id="1508187"/>
    <lineage>
        <taxon>Eukaryota</taxon>
        <taxon>Fungi</taxon>
        <taxon>Dikarya</taxon>
        <taxon>Ascomycota</taxon>
        <taxon>Pezizomycotina</taxon>
        <taxon>Dothideomycetes</taxon>
        <taxon>Dothideomycetidae</taxon>
        <taxon>Mycosphaerellales</taxon>
        <taxon>Teratosphaeriaceae</taxon>
        <taxon>Meristemomyces</taxon>
    </lineage>
</organism>
<accession>A0AAN7TQK5</accession>
<protein>
    <submittedName>
        <fullName evidence="2">Uncharacterized protein</fullName>
    </submittedName>
</protein>